<proteinExistence type="predicted"/>
<dbReference type="Gene3D" id="3.20.20.150">
    <property type="entry name" value="Divalent-metal-dependent TIM barrel enzymes"/>
    <property type="match status" value="1"/>
</dbReference>
<dbReference type="OrthoDB" id="3615236at2"/>
<dbReference type="InterPro" id="IPR036237">
    <property type="entry name" value="Xyl_isomerase-like_sf"/>
</dbReference>
<accession>A0A0H3FU55</accession>
<dbReference type="GeneID" id="93311419"/>
<dbReference type="PANTHER" id="PTHR12110">
    <property type="entry name" value="HYDROXYPYRUVATE ISOMERASE"/>
    <property type="match status" value="1"/>
</dbReference>
<dbReference type="eggNOG" id="COG1082">
    <property type="taxonomic scope" value="Bacteria"/>
</dbReference>
<dbReference type="GO" id="GO:0016853">
    <property type="term" value="F:isomerase activity"/>
    <property type="evidence" value="ECO:0007669"/>
    <property type="project" value="UniProtKB-KW"/>
</dbReference>
<keyword evidence="2" id="KW-1185">Reference proteome</keyword>
<gene>
    <name evidence="1" type="ordered locus">EAE_16165</name>
</gene>
<dbReference type="EMBL" id="CP002824">
    <property type="protein sequence ID" value="AEG98144.1"/>
    <property type="molecule type" value="Genomic_DNA"/>
</dbReference>
<dbReference type="InterPro" id="IPR050312">
    <property type="entry name" value="IolE/XylAMocC-like"/>
</dbReference>
<dbReference type="HOGENOM" id="CLU_070745_1_0_6"/>
<evidence type="ECO:0000313" key="1">
    <source>
        <dbReference type="EMBL" id="AEG98144.1"/>
    </source>
</evidence>
<dbReference type="AlphaFoldDB" id="A0A0H3FU55"/>
<keyword evidence="1" id="KW-0413">Isomerase</keyword>
<evidence type="ECO:0000313" key="2">
    <source>
        <dbReference type="Proteomes" id="UP000008881"/>
    </source>
</evidence>
<protein>
    <submittedName>
        <fullName evidence="1">Xylose isomerase-like TIM barrel</fullName>
    </submittedName>
</protein>
<dbReference type="RefSeq" id="WP_015705012.1">
    <property type="nucleotide sequence ID" value="NC_015663.1"/>
</dbReference>
<sequence length="369" mass="42000">MKRGVSLYSYQQSQFFKESNLESQLNEVANNLYGADGIELIDEMSIKYPVPDKAFMQRWYRLIDIHGLKPVAMDVSMDVLQFRTHVMNHDECAERLRSDIKLAKMLGFSIVRVLSIVPLDVMVKALPLAEALDIRIGKEIHQPMSLEGRQVSEIIEFSEKNHTRHLGIVPDFGIFGTRPSEAQLGWFERRGANPEASNAAVKLAGLVKTDPQTFNVANQTAGNVRAAFGRFIATGECEDEMKVCFKAVKTLAEEFIKQPKPLDYTVVGEGLTLSNTSVETLREICPHITHVHAKFNNMSEIPDKPGQYQDIAIDYVSAIDALRRGGYEGYLNSEYEGQRYFQDRGREFMMDEFEQVRRHQEMLRRLITA</sequence>
<name>A0A0H3FU55_KLEAK</name>
<reference evidence="1 2" key="1">
    <citation type="journal article" date="2012" name="J. Bacteriol.">
        <title>Complete genome sequence of Enterobacter aerogenes KCTC 2190.</title>
        <authorList>
            <person name="Shin S.H."/>
            <person name="Kim S."/>
            <person name="Kim J.Y."/>
            <person name="Lee S."/>
            <person name="Um Y."/>
            <person name="Oh M.K."/>
            <person name="Kim Y.R."/>
            <person name="Lee J."/>
            <person name="Yang K.S."/>
        </authorList>
    </citation>
    <scope>NUCLEOTIDE SEQUENCE [LARGE SCALE GENOMIC DNA]</scope>
    <source>
        <strain evidence="1 2">KCTC 2190</strain>
    </source>
</reference>
<dbReference type="Proteomes" id="UP000008881">
    <property type="component" value="Chromosome"/>
</dbReference>
<dbReference type="SUPFAM" id="SSF51658">
    <property type="entry name" value="Xylose isomerase-like"/>
    <property type="match status" value="2"/>
</dbReference>
<organism evidence="1 2">
    <name type="scientific">Klebsiella aerogenes (strain ATCC 13048 / DSM 30053 / CCUG 1429 / JCM 1235 / KCTC 2190 / NBRC 13534 / NCIMB 10102 / NCTC 10006 / CDC 819-56)</name>
    <name type="common">Enterobacter aerogenes</name>
    <dbReference type="NCBI Taxonomy" id="1028307"/>
    <lineage>
        <taxon>Bacteria</taxon>
        <taxon>Pseudomonadati</taxon>
        <taxon>Pseudomonadota</taxon>
        <taxon>Gammaproteobacteria</taxon>
        <taxon>Enterobacterales</taxon>
        <taxon>Enterobacteriaceae</taxon>
        <taxon>Klebsiella/Raoultella group</taxon>
        <taxon>Klebsiella</taxon>
    </lineage>
</organism>
<dbReference type="PATRIC" id="fig|1028307.3.peg.3232"/>
<dbReference type="KEGG" id="eae:EAE_16165"/>